<keyword evidence="1" id="KW-0472">Membrane</keyword>
<organism evidence="2 3">
    <name type="scientific">Oreochromis aureus</name>
    <name type="common">Israeli tilapia</name>
    <name type="synonym">Chromis aureus</name>
    <dbReference type="NCBI Taxonomy" id="47969"/>
    <lineage>
        <taxon>Eukaryota</taxon>
        <taxon>Metazoa</taxon>
        <taxon>Chordata</taxon>
        <taxon>Craniata</taxon>
        <taxon>Vertebrata</taxon>
        <taxon>Euteleostomi</taxon>
        <taxon>Actinopterygii</taxon>
        <taxon>Neopterygii</taxon>
        <taxon>Teleostei</taxon>
        <taxon>Neoteleostei</taxon>
        <taxon>Acanthomorphata</taxon>
        <taxon>Ovalentaria</taxon>
        <taxon>Cichlomorphae</taxon>
        <taxon>Cichliformes</taxon>
        <taxon>Cichlidae</taxon>
        <taxon>African cichlids</taxon>
        <taxon>Pseudocrenilabrinae</taxon>
        <taxon>Oreochromini</taxon>
        <taxon>Oreochromis</taxon>
    </lineage>
</organism>
<proteinExistence type="predicted"/>
<feature type="transmembrane region" description="Helical" evidence="1">
    <location>
        <begin position="41"/>
        <end position="59"/>
    </location>
</feature>
<keyword evidence="3" id="KW-1185">Reference proteome</keyword>
<evidence type="ECO:0000256" key="1">
    <source>
        <dbReference type="SAM" id="Phobius"/>
    </source>
</evidence>
<keyword evidence="1" id="KW-0812">Transmembrane</keyword>
<dbReference type="OMA" id="HSYWVDL"/>
<dbReference type="AlphaFoldDB" id="A0A668SS97"/>
<name>A0A668SS97_OREAU</name>
<protein>
    <submittedName>
        <fullName evidence="2">Uncharacterized protein</fullName>
    </submittedName>
</protein>
<dbReference type="InterPro" id="IPR038780">
    <property type="entry name" value="ALN"/>
</dbReference>
<dbReference type="Ensembl" id="ENSOABT00000018178.2">
    <property type="protein sequence ID" value="ENSOABP00000017638.1"/>
    <property type="gene ID" value="ENSOABG00000008607.2"/>
</dbReference>
<keyword evidence="1" id="KW-1133">Transmembrane helix</keyword>
<sequence length="60" mass="6877">MEITNMAPGTTPVTETGEDLKTFKSKGAPISLPKHSYWFDFWAFVVFDFVLFLVVYFLVP</sequence>
<evidence type="ECO:0000313" key="3">
    <source>
        <dbReference type="Proteomes" id="UP000472276"/>
    </source>
</evidence>
<dbReference type="Pfam" id="PF17696">
    <property type="entry name" value="ALN"/>
    <property type="match status" value="1"/>
</dbReference>
<accession>A0A668SS97</accession>
<evidence type="ECO:0000313" key="2">
    <source>
        <dbReference type="Ensembl" id="ENSOABP00000017638.1"/>
    </source>
</evidence>
<reference evidence="2" key="1">
    <citation type="submission" date="2025-08" db="UniProtKB">
        <authorList>
            <consortium name="Ensembl"/>
        </authorList>
    </citation>
    <scope>IDENTIFICATION</scope>
</reference>
<dbReference type="Proteomes" id="UP000472276">
    <property type="component" value="Unassembled WGS sequence"/>
</dbReference>
<reference evidence="2" key="2">
    <citation type="submission" date="2025-09" db="UniProtKB">
        <authorList>
            <consortium name="Ensembl"/>
        </authorList>
    </citation>
    <scope>IDENTIFICATION</scope>
</reference>